<comment type="similarity">
    <text evidence="1">Belongs to the DeoC/FbaB aldolase family. DeoC type 1 subfamily.</text>
</comment>
<dbReference type="Pfam" id="PF01791">
    <property type="entry name" value="DeoC"/>
    <property type="match status" value="1"/>
</dbReference>
<evidence type="ECO:0000313" key="11">
    <source>
        <dbReference type="EMBL" id="KAK9780221.1"/>
    </source>
</evidence>
<dbReference type="PANTHER" id="PTHR10889">
    <property type="entry name" value="DEOXYRIBOSE-PHOSPHATE ALDOLASE"/>
    <property type="match status" value="1"/>
</dbReference>
<keyword evidence="3" id="KW-0963">Cytoplasm</keyword>
<evidence type="ECO:0000259" key="10">
    <source>
        <dbReference type="SMART" id="SM00906"/>
    </source>
</evidence>
<feature type="domain" description="Xylanolytic transcriptional activator regulatory" evidence="10">
    <location>
        <begin position="569"/>
        <end position="650"/>
    </location>
</feature>
<dbReference type="Proteomes" id="UP001465668">
    <property type="component" value="Unassembled WGS sequence"/>
</dbReference>
<evidence type="ECO:0000256" key="9">
    <source>
        <dbReference type="SAM" id="MobiDB-lite"/>
    </source>
</evidence>
<keyword evidence="4" id="KW-0456">Lyase</keyword>
<dbReference type="SMART" id="SM01133">
    <property type="entry name" value="DeoC"/>
    <property type="match status" value="1"/>
</dbReference>
<proteinExistence type="inferred from homology"/>
<dbReference type="EMBL" id="JARVKM010000007">
    <property type="protein sequence ID" value="KAK9780221.1"/>
    <property type="molecule type" value="Genomic_DNA"/>
</dbReference>
<evidence type="ECO:0000256" key="2">
    <source>
        <dbReference type="ARBA" id="ARBA00012515"/>
    </source>
</evidence>
<dbReference type="CDD" id="cd12148">
    <property type="entry name" value="fungal_TF_MHR"/>
    <property type="match status" value="1"/>
</dbReference>
<dbReference type="SMART" id="SM00906">
    <property type="entry name" value="Fungal_trans"/>
    <property type="match status" value="1"/>
</dbReference>
<accession>A0ABR2Y2V3</accession>
<keyword evidence="6" id="KW-0704">Schiff base</keyword>
<feature type="region of interest" description="Disordered" evidence="9">
    <location>
        <begin position="295"/>
        <end position="350"/>
    </location>
</feature>
<gene>
    <name evidence="11" type="ORF">SCAR479_02858</name>
</gene>
<evidence type="ECO:0000256" key="1">
    <source>
        <dbReference type="ARBA" id="ARBA00010936"/>
    </source>
</evidence>
<evidence type="ECO:0000256" key="8">
    <source>
        <dbReference type="ARBA" id="ARBA00048791"/>
    </source>
</evidence>
<reference evidence="11 12" key="1">
    <citation type="submission" date="2024-02" db="EMBL/GenBank/DDBJ databases">
        <title>First draft genome assembly of two strains of Seiridium cardinale.</title>
        <authorList>
            <person name="Emiliani G."/>
            <person name="Scali E."/>
        </authorList>
    </citation>
    <scope>NUCLEOTIDE SEQUENCE [LARGE SCALE GENOMIC DNA]</scope>
    <source>
        <strain evidence="11 12">BM-138-000479</strain>
    </source>
</reference>
<dbReference type="NCBIfam" id="TIGR00126">
    <property type="entry name" value="deoC"/>
    <property type="match status" value="1"/>
</dbReference>
<evidence type="ECO:0000256" key="5">
    <source>
        <dbReference type="ARBA" id="ARBA00023242"/>
    </source>
</evidence>
<dbReference type="PANTHER" id="PTHR10889:SF1">
    <property type="entry name" value="DEOXYRIBOSE-PHOSPHATE ALDOLASE"/>
    <property type="match status" value="1"/>
</dbReference>
<dbReference type="EC" id="4.1.2.4" evidence="2"/>
<dbReference type="CDD" id="cd00959">
    <property type="entry name" value="DeoC"/>
    <property type="match status" value="1"/>
</dbReference>
<keyword evidence="5" id="KW-0539">Nucleus</keyword>
<protein>
    <recommendedName>
        <fullName evidence="2">deoxyribose-phosphate aldolase</fullName>
        <ecNumber evidence="2">4.1.2.4</ecNumber>
    </recommendedName>
    <alternativeName>
        <fullName evidence="7">2-deoxy-D-ribose 5-phosphate aldolase</fullName>
    </alternativeName>
</protein>
<comment type="caution">
    <text evidence="11">The sequence shown here is derived from an EMBL/GenBank/DDBJ whole genome shotgun (WGS) entry which is preliminary data.</text>
</comment>
<evidence type="ECO:0000256" key="7">
    <source>
        <dbReference type="ARBA" id="ARBA00032755"/>
    </source>
</evidence>
<organism evidence="11 12">
    <name type="scientific">Seiridium cardinale</name>
    <dbReference type="NCBI Taxonomy" id="138064"/>
    <lineage>
        <taxon>Eukaryota</taxon>
        <taxon>Fungi</taxon>
        <taxon>Dikarya</taxon>
        <taxon>Ascomycota</taxon>
        <taxon>Pezizomycotina</taxon>
        <taxon>Sordariomycetes</taxon>
        <taxon>Xylariomycetidae</taxon>
        <taxon>Amphisphaeriales</taxon>
        <taxon>Sporocadaceae</taxon>
        <taxon>Seiridium</taxon>
    </lineage>
</organism>
<dbReference type="Pfam" id="PF04082">
    <property type="entry name" value="Fungal_trans"/>
    <property type="match status" value="1"/>
</dbReference>
<keyword evidence="12" id="KW-1185">Reference proteome</keyword>
<dbReference type="InterPro" id="IPR013785">
    <property type="entry name" value="Aldolase_TIM"/>
</dbReference>
<name>A0ABR2Y2V3_9PEZI</name>
<dbReference type="HAMAP" id="MF_00114">
    <property type="entry name" value="DeoC_type1"/>
    <property type="match status" value="1"/>
</dbReference>
<evidence type="ECO:0000256" key="4">
    <source>
        <dbReference type="ARBA" id="ARBA00023239"/>
    </source>
</evidence>
<dbReference type="InterPro" id="IPR011343">
    <property type="entry name" value="DeoC"/>
</dbReference>
<dbReference type="Gene3D" id="3.20.20.70">
    <property type="entry name" value="Aldolase class I"/>
    <property type="match status" value="1"/>
</dbReference>
<dbReference type="InterPro" id="IPR007219">
    <property type="entry name" value="XnlR_reg_dom"/>
</dbReference>
<evidence type="ECO:0000313" key="12">
    <source>
        <dbReference type="Proteomes" id="UP001465668"/>
    </source>
</evidence>
<dbReference type="InterPro" id="IPR028581">
    <property type="entry name" value="DeoC_typeI"/>
</dbReference>
<evidence type="ECO:0000256" key="6">
    <source>
        <dbReference type="ARBA" id="ARBA00023270"/>
    </source>
</evidence>
<dbReference type="SUPFAM" id="SSF51569">
    <property type="entry name" value="Aldolase"/>
    <property type="match status" value="1"/>
</dbReference>
<dbReference type="InterPro" id="IPR002915">
    <property type="entry name" value="DeoC/FbaB/LacD_aldolase"/>
</dbReference>
<evidence type="ECO:0000256" key="3">
    <source>
        <dbReference type="ARBA" id="ARBA00022490"/>
    </source>
</evidence>
<comment type="catalytic activity">
    <reaction evidence="8">
        <text>2-deoxy-D-ribose 5-phosphate = D-glyceraldehyde 3-phosphate + acetaldehyde</text>
        <dbReference type="Rhea" id="RHEA:12821"/>
        <dbReference type="ChEBI" id="CHEBI:15343"/>
        <dbReference type="ChEBI" id="CHEBI:59776"/>
        <dbReference type="ChEBI" id="CHEBI:62877"/>
        <dbReference type="EC" id="4.1.2.4"/>
    </reaction>
</comment>
<sequence>MAATQNKITVTLDQLAKMIDHSLLHPTMTDSEILEGLRIAKKYNVATACVKPYLVPMAKIELEGSDVLVCPVIGFPHGNSTMEAKVFEADAAASAGGREVDMVINIGKALGGDWEYVADEIKRVNDAVVKHGAILKVIFENDYLEDDHIIRLCKICSDTGVGFVKTSTGYGFVKQPNGLYSYKGATVPHLKLMRQHSRPEVQVKAAGGIRSLDDLLHAMALGVTRIGATATVSIMEEAVRRGLTNEPTEVRYQPISQAAAGGVRMAEEPANDREATVRISLRQRVCGNPSRLACTYPQQPQHEAGDQSREGVPALSPTETQARLPTTDRIIDRDGPETQTPNQSTRVDDDVATLTPDTGSPCGNPFPSRSTMGLVADAFEYHNASALPDAQVDLPNPNARSAFPVCTDDSYLRSIPGSSAMAGRKRKRNPAQSFAEGRLISVLPSVEVAELLVDNYFDQIHWFMLLFHQTQFRETVKNTYDKIRSKDHITLTRLSVILASMALSLKYVDYTMEKRLHHLHIQVDALLEEILAVLRAEILEIMSQGCLESVQTCVLLGSYYLYHGDAQLAWPLCGCGLRIAQAIGLHRKVPVATGVARESSLQMGQTVQARKRCWWAIYEIETFCSMLYGFPLSISDAYCDIEALDTNDLWSNSTREPTTPLLHFKFAMSELSKIIKTALTELYSLHGISSGDDATPGQDSSLRTLLTKITKLTSILHDWYHGLPETLRLWDIDGSVEARLFLDTMLNDPSDVRQSFAAKILRSQALTLHLAYNNTVIIIHRPILSHRLFGAISPQQQVNLLRDRFQQSIQACQTAALQMSSIGATEAFKEASHTYAATFIALHLLAAGVTLSIMATLNPLSTESNEAKIGIRKLLGMRAALKSRSIAAEQGIEVLKKLTSQVLAKEMHYMVNYNLATEPLLSSGSSPTALDATGLLDLNYLDEILSPAQDPAWIWNWTC</sequence>